<feature type="non-terminal residue" evidence="1">
    <location>
        <position position="1"/>
    </location>
</feature>
<evidence type="ECO:0000313" key="2">
    <source>
        <dbReference type="Proteomes" id="UP000789860"/>
    </source>
</evidence>
<dbReference type="Proteomes" id="UP000789860">
    <property type="component" value="Unassembled WGS sequence"/>
</dbReference>
<comment type="caution">
    <text evidence="1">The sequence shown here is derived from an EMBL/GenBank/DDBJ whole genome shotgun (WGS) entry which is preliminary data.</text>
</comment>
<accession>A0ACA9KC80</accession>
<dbReference type="EMBL" id="CAJVPM010001357">
    <property type="protein sequence ID" value="CAG8465353.1"/>
    <property type="molecule type" value="Genomic_DNA"/>
</dbReference>
<evidence type="ECO:0000313" key="1">
    <source>
        <dbReference type="EMBL" id="CAG8465353.1"/>
    </source>
</evidence>
<gene>
    <name evidence="1" type="ORF">SCALOS_LOCUS1794</name>
</gene>
<protein>
    <submittedName>
        <fullName evidence="1">5760_t:CDS:1</fullName>
    </submittedName>
</protein>
<name>A0ACA9KC80_9GLOM</name>
<keyword evidence="2" id="KW-1185">Reference proteome</keyword>
<proteinExistence type="predicted"/>
<sequence length="1533" mass="173265">VIDAGILLLYSTISLCIFINAYLKLRRHKGQDYRPLLNSQSDSNYGSIERSGLIDYNETDLDVSDDNSDYSDETIVNDRTLKTRIFDSTRLIISIVICLLFSFLVVARCQGYHENKHGSYWLVTPILEVIVWQRNVLNIREHLNGLYFLSFVSYIVDIQSLYMKFGTNFAEYSFNLWILGFSFILLCILITEPKNDTKLLSKPNAEGRYLSPETKCSLYDEFTFSWVNPLISKGFRSTLDDKDVFELPSFAKAKNILKTYNSFKKSSIFKSLLFNSRKELLIQFVYSMLWSLITSFVPPYFLQQLLLYIQNYPEGSHTTAYLYAFGLFLGVVVPSLCFQQSLYIGRHLGVKFQAIIIGEVYQKSLSRKDTSGVVDDDESKNKTGKITNLMAVDAQKISEFAAYIFYLYCYPIQIIVSLLLLYALLGVSVLAGVLVIILTYPVPALINQRFQAIQKRLMAATDKRMGVINEAIRVIKFFAWEDQFRTKVMSARDHELKEIKSRLMEWVYMSSLWTCLPLLLMLSVFLTYTKIFGHDLTASVAFTALALLNNLRNALDEMPYILTSIIQARISISRIEKFLNEPELDRKISVPSIGDPYIGFKNATLQWPDVDNSVEDTSKSTDLTTRKQSNKFILKNLNLSFPVNELSIICGPTGCGKTSLLMSLLGEMECLDGQVFLPRTTNGSSTELGGAPSGVAYVAQTAWLQNATIRDNILFGLPFNNEIYTKVLSICALDRDLEILEFGDKTEVGEKGITLSGGQKQRVALARAVYSQAKIIILDDCLSAVDSHTAKHIYEQCLMGDLMKNRTRILVTHHVGLCLRGAAKVVVMKDGQISGEGSVKEILATGLLEGVTFENEELGVSVEDVTDAEPQKLKKNIEEGDGKLMTEETRVEGAVEWKYYKLYLVASGGFCYWLFVLVLLVLSQTINVGQDWWIQEWTKAYRDISGQILQFAATTYSIISLGVTSISLDNIYRTTETFALPSILTPSTIHSASISNSSFVNTLEKIHEPVNVDYYLWIYLIIGLVSATISSFKTYYMFVGSLRASRKLHSDMLDKVLSATLRFYDTTPIDMETLDQNLSPIVMFLLYSCFATASVIVVIACVIPQFLIAGIFISIMFIFIGAYYIATSRDLKRLESVSRSPIYAAFGETIIGVTTIRAFGAEKRLMKRMLRLVDNNNRPFIFNWACNRWLHTRVDFAGFALVNALNFTGHVIWVIRMYALQEMIERIYDYLTLEEEPPRIIECHRPPSEWPTKGDIQVKNLVMQYSPDDPPVLKDVSFHIRPAEKVGIVGRTGSGKSTLATSFFRFMEPTSGQMIIDNIDISTIGLFDLRSRLTIIPQDPVLFSGTLRSNLDSFDEHDDEELWNALRRAHLIEGDATIGSDTGDNNLSQNEQSQNQVTWTLDAPVTENGNNYSQGQRQLIALARALVRKSKLIIMDEATASVDFKTDSMIQKTIREEFSDATLLCIAHRLRTVVDYDKILVLDAGTVMEFDHPYILLQKPDSVFRGMCDRSGELGELIEIAKAKYVKEHGNIN</sequence>
<organism evidence="1 2">
    <name type="scientific">Scutellospora calospora</name>
    <dbReference type="NCBI Taxonomy" id="85575"/>
    <lineage>
        <taxon>Eukaryota</taxon>
        <taxon>Fungi</taxon>
        <taxon>Fungi incertae sedis</taxon>
        <taxon>Mucoromycota</taxon>
        <taxon>Glomeromycotina</taxon>
        <taxon>Glomeromycetes</taxon>
        <taxon>Diversisporales</taxon>
        <taxon>Gigasporaceae</taxon>
        <taxon>Scutellospora</taxon>
    </lineage>
</organism>
<reference evidence="1" key="1">
    <citation type="submission" date="2021-06" db="EMBL/GenBank/DDBJ databases">
        <authorList>
            <person name="Kallberg Y."/>
            <person name="Tangrot J."/>
            <person name="Rosling A."/>
        </authorList>
    </citation>
    <scope>NUCLEOTIDE SEQUENCE</scope>
    <source>
        <strain evidence="1">AU212A</strain>
    </source>
</reference>